<feature type="transmembrane region" description="Helical" evidence="7">
    <location>
        <begin position="165"/>
        <end position="194"/>
    </location>
</feature>
<feature type="chain" id="PRO_5047241050" evidence="8">
    <location>
        <begin position="20"/>
        <end position="254"/>
    </location>
</feature>
<evidence type="ECO:0000256" key="3">
    <source>
        <dbReference type="ARBA" id="ARBA00023130"/>
    </source>
</evidence>
<dbReference type="InterPro" id="IPR036179">
    <property type="entry name" value="Ig-like_dom_sf"/>
</dbReference>
<reference evidence="11" key="1">
    <citation type="submission" date="2025-08" db="UniProtKB">
        <authorList>
            <consortium name="RefSeq"/>
        </authorList>
    </citation>
    <scope>IDENTIFICATION</scope>
</reference>
<sequence length="254" mass="26096">MLSVTCSVLVILIFSRSNGDSVTQTGPVTVSEGAPVILNCTYQTTYSISVLLWYVQYLNKAPQLLLKSSTENQRTEGQGFQANHVKSDSFFYLKKPSAQMSDSAVYYCALIDTMRGAAGGAEHKPRGAQAALAPVVAVAVALAGYPHGSGGSREMACSYDDGGCLVARVVAATAAVTVAVAVATCLAVVSVVAVHIATVSQQQWVYLMEVSAALITATASLASAVSLVATGIPWGGSSGTSGCSHLSCICTVCG</sequence>
<accession>A0ABM0Q2M2</accession>
<proteinExistence type="predicted"/>
<feature type="transmembrane region" description="Helical" evidence="7">
    <location>
        <begin position="206"/>
        <end position="229"/>
    </location>
</feature>
<keyword evidence="2" id="KW-0391">Immunity</keyword>
<keyword evidence="1 8" id="KW-0732">Signal</keyword>
<evidence type="ECO:0000256" key="6">
    <source>
        <dbReference type="ARBA" id="ARBA00043266"/>
    </source>
</evidence>
<keyword evidence="7" id="KW-0472">Membrane</keyword>
<keyword evidence="5" id="KW-0393">Immunoglobulin domain</keyword>
<keyword evidence="6" id="KW-1279">T cell receptor</keyword>
<dbReference type="SMART" id="SM00409">
    <property type="entry name" value="IG"/>
    <property type="match status" value="1"/>
</dbReference>
<dbReference type="PANTHER" id="PTHR19367:SF42">
    <property type="entry name" value="T CELL RECEPTOR ALPHA VARIABLE 18"/>
    <property type="match status" value="1"/>
</dbReference>
<name>A0ABM0Q2M2_GALVR</name>
<keyword evidence="3" id="KW-1064">Adaptive immunity</keyword>
<keyword evidence="7" id="KW-0812">Transmembrane</keyword>
<dbReference type="GeneID" id="103582933"/>
<keyword evidence="7" id="KW-1133">Transmembrane helix</keyword>
<evidence type="ECO:0000259" key="9">
    <source>
        <dbReference type="PROSITE" id="PS50835"/>
    </source>
</evidence>
<dbReference type="RefSeq" id="XP_008562613.1">
    <property type="nucleotide sequence ID" value="XM_008564391.1"/>
</dbReference>
<dbReference type="Gene3D" id="2.60.40.10">
    <property type="entry name" value="Immunoglobulins"/>
    <property type="match status" value="1"/>
</dbReference>
<dbReference type="PROSITE" id="PS50835">
    <property type="entry name" value="IG_LIKE"/>
    <property type="match status" value="1"/>
</dbReference>
<evidence type="ECO:0000313" key="11">
    <source>
        <dbReference type="RefSeq" id="XP_008562613.1"/>
    </source>
</evidence>
<protein>
    <submittedName>
        <fullName evidence="11">Uncharacterized protein LOC103582933</fullName>
    </submittedName>
</protein>
<evidence type="ECO:0000256" key="7">
    <source>
        <dbReference type="SAM" id="Phobius"/>
    </source>
</evidence>
<evidence type="ECO:0000256" key="5">
    <source>
        <dbReference type="ARBA" id="ARBA00023319"/>
    </source>
</evidence>
<dbReference type="InterPro" id="IPR003599">
    <property type="entry name" value="Ig_sub"/>
</dbReference>
<evidence type="ECO:0000256" key="4">
    <source>
        <dbReference type="ARBA" id="ARBA00023170"/>
    </source>
</evidence>
<feature type="domain" description="Ig-like" evidence="9">
    <location>
        <begin position="20"/>
        <end position="108"/>
    </location>
</feature>
<gene>
    <name evidence="11" type="primary">LOC103582933</name>
</gene>
<dbReference type="InterPro" id="IPR051287">
    <property type="entry name" value="TCR_variable_region"/>
</dbReference>
<dbReference type="InterPro" id="IPR013106">
    <property type="entry name" value="Ig_V-set"/>
</dbReference>
<dbReference type="InterPro" id="IPR013783">
    <property type="entry name" value="Ig-like_fold"/>
</dbReference>
<dbReference type="InterPro" id="IPR007110">
    <property type="entry name" value="Ig-like_dom"/>
</dbReference>
<dbReference type="PANTHER" id="PTHR19367">
    <property type="entry name" value="T-CELL RECEPTOR ALPHA CHAIN V REGION"/>
    <property type="match status" value="1"/>
</dbReference>
<evidence type="ECO:0000256" key="8">
    <source>
        <dbReference type="SAM" id="SignalP"/>
    </source>
</evidence>
<keyword evidence="4" id="KW-0675">Receptor</keyword>
<evidence type="ECO:0000256" key="1">
    <source>
        <dbReference type="ARBA" id="ARBA00022729"/>
    </source>
</evidence>
<dbReference type="Pfam" id="PF07686">
    <property type="entry name" value="V-set"/>
    <property type="match status" value="1"/>
</dbReference>
<feature type="signal peptide" evidence="8">
    <location>
        <begin position="1"/>
        <end position="19"/>
    </location>
</feature>
<dbReference type="Proteomes" id="UP000694923">
    <property type="component" value="Unplaced"/>
</dbReference>
<dbReference type="SUPFAM" id="SSF48726">
    <property type="entry name" value="Immunoglobulin"/>
    <property type="match status" value="1"/>
</dbReference>
<organism evidence="10 11">
    <name type="scientific">Galeopterus variegatus</name>
    <name type="common">Malayan flying lemur</name>
    <name type="synonym">Cynocephalus variegatus</name>
    <dbReference type="NCBI Taxonomy" id="482537"/>
    <lineage>
        <taxon>Eukaryota</taxon>
        <taxon>Metazoa</taxon>
        <taxon>Chordata</taxon>
        <taxon>Craniata</taxon>
        <taxon>Vertebrata</taxon>
        <taxon>Euteleostomi</taxon>
        <taxon>Mammalia</taxon>
        <taxon>Eutheria</taxon>
        <taxon>Euarchontoglires</taxon>
        <taxon>Dermoptera</taxon>
        <taxon>Cynocephalidae</taxon>
        <taxon>Galeopterus</taxon>
    </lineage>
</organism>
<evidence type="ECO:0000256" key="2">
    <source>
        <dbReference type="ARBA" id="ARBA00022859"/>
    </source>
</evidence>
<evidence type="ECO:0000313" key="10">
    <source>
        <dbReference type="Proteomes" id="UP000694923"/>
    </source>
</evidence>
<keyword evidence="10" id="KW-1185">Reference proteome</keyword>